<comment type="caution">
    <text evidence="1">The sequence shown here is derived from an EMBL/GenBank/DDBJ whole genome shotgun (WGS) entry which is preliminary data.</text>
</comment>
<dbReference type="EMBL" id="JAINUF010000001">
    <property type="protein sequence ID" value="KAJ8381256.1"/>
    <property type="molecule type" value="Genomic_DNA"/>
</dbReference>
<accession>A0A9Q1E740</accession>
<gene>
    <name evidence="2" type="ORF">SKAU_G00020340</name>
    <name evidence="1" type="ORF">SKAU_G00414340</name>
</gene>
<reference evidence="1" key="1">
    <citation type="journal article" date="2023" name="Science">
        <title>Genome structures resolve the early diversification of teleost fishes.</title>
        <authorList>
            <person name="Parey E."/>
            <person name="Louis A."/>
            <person name="Montfort J."/>
            <person name="Bouchez O."/>
            <person name="Roques C."/>
            <person name="Iampietro C."/>
            <person name="Lluch J."/>
            <person name="Castinel A."/>
            <person name="Donnadieu C."/>
            <person name="Desvignes T."/>
            <person name="Floi Bucao C."/>
            <person name="Jouanno E."/>
            <person name="Wen M."/>
            <person name="Mejri S."/>
            <person name="Dirks R."/>
            <person name="Jansen H."/>
            <person name="Henkel C."/>
            <person name="Chen W.J."/>
            <person name="Zahm M."/>
            <person name="Cabau C."/>
            <person name="Klopp C."/>
            <person name="Thompson A.W."/>
            <person name="Robinson-Rechavi M."/>
            <person name="Braasch I."/>
            <person name="Lecointre G."/>
            <person name="Bobe J."/>
            <person name="Postlethwait J.H."/>
            <person name="Berthelot C."/>
            <person name="Roest Crollius H."/>
            <person name="Guiguen Y."/>
        </authorList>
    </citation>
    <scope>NUCLEOTIDE SEQUENCE</scope>
    <source>
        <strain evidence="1">WJC10195</strain>
    </source>
</reference>
<dbReference type="AlphaFoldDB" id="A0A9Q1E740"/>
<dbReference type="EMBL" id="JAINUF010000023">
    <property type="protein sequence ID" value="KAJ8333426.1"/>
    <property type="molecule type" value="Genomic_DNA"/>
</dbReference>
<name>A0A9Q1E740_SYNKA</name>
<protein>
    <submittedName>
        <fullName evidence="1">Uncharacterized protein</fullName>
    </submittedName>
</protein>
<evidence type="ECO:0000313" key="1">
    <source>
        <dbReference type="EMBL" id="KAJ8333426.1"/>
    </source>
</evidence>
<evidence type="ECO:0000313" key="3">
    <source>
        <dbReference type="Proteomes" id="UP001152622"/>
    </source>
</evidence>
<proteinExistence type="predicted"/>
<dbReference type="Proteomes" id="UP001152622">
    <property type="component" value="Chromosome 23"/>
</dbReference>
<evidence type="ECO:0000313" key="2">
    <source>
        <dbReference type="EMBL" id="KAJ8381256.1"/>
    </source>
</evidence>
<dbReference type="Proteomes" id="UP001152622">
    <property type="component" value="Chromosome 1"/>
</dbReference>
<keyword evidence="3" id="KW-1185">Reference proteome</keyword>
<organism evidence="1 3">
    <name type="scientific">Synaphobranchus kaupii</name>
    <name type="common">Kaup's arrowtooth eel</name>
    <dbReference type="NCBI Taxonomy" id="118154"/>
    <lineage>
        <taxon>Eukaryota</taxon>
        <taxon>Metazoa</taxon>
        <taxon>Chordata</taxon>
        <taxon>Craniata</taxon>
        <taxon>Vertebrata</taxon>
        <taxon>Euteleostomi</taxon>
        <taxon>Actinopterygii</taxon>
        <taxon>Neopterygii</taxon>
        <taxon>Teleostei</taxon>
        <taxon>Anguilliformes</taxon>
        <taxon>Synaphobranchidae</taxon>
        <taxon>Synaphobranchus</taxon>
    </lineage>
</organism>
<dbReference type="OrthoDB" id="8977056at2759"/>
<sequence length="114" mass="12510">MTVLPYWTFVPRWYAPCLIDLNSGALTVLCVSKSPGLSGRLPAVALGQSGLGDGADELELRYRLLILCSTGNRARVWLWCLRVGELGTVLGVYGRYLEPQHSAELDPTPSVLDY</sequence>